<organism evidence="6 7">
    <name type="scientific">Amycolatopsis echigonensis</name>
    <dbReference type="NCBI Taxonomy" id="2576905"/>
    <lineage>
        <taxon>Bacteria</taxon>
        <taxon>Bacillati</taxon>
        <taxon>Actinomycetota</taxon>
        <taxon>Actinomycetes</taxon>
        <taxon>Pseudonocardiales</taxon>
        <taxon>Pseudonocardiaceae</taxon>
        <taxon>Amycolatopsis</taxon>
    </lineage>
</organism>
<dbReference type="SUPFAM" id="SSF54637">
    <property type="entry name" value="Thioesterase/thiol ester dehydrase-isomerase"/>
    <property type="match status" value="2"/>
</dbReference>
<dbReference type="GO" id="GO:0047617">
    <property type="term" value="F:fatty acyl-CoA hydrolase activity"/>
    <property type="evidence" value="ECO:0007669"/>
    <property type="project" value="InterPro"/>
</dbReference>
<dbReference type="CDD" id="cd03445">
    <property type="entry name" value="Thioesterase_II_repeat2"/>
    <property type="match status" value="1"/>
</dbReference>
<gene>
    <name evidence="6" type="ORF">ATK30_0160</name>
</gene>
<feature type="compositionally biased region" description="Polar residues" evidence="3">
    <location>
        <begin position="263"/>
        <end position="273"/>
    </location>
</feature>
<sequence>MTRHAERLGVGRIVGLERAGSGGYLGQCHSGRVRTRGYGGAVLAHALAAAGDTAEAGRGPHSLHAYFLASVDPAVPVGFEAASLRAGRNYSVVRVEGTQNGRHVFTMTASFKQAERDAYLRHVSLPAGIAAPEDSPDGFAGRESDWPVRGTLEYREAGPLPGALPGELARASWLRTCENLGSDAVAQACGLAYLSDVSLSPTAFGWLAGRARPEGAVLASLDHAMWFHTDLRELRSHEWLLFVQRSRIESDGRTFNRGPYTRPASTGASSRNHGPSAGNHECAARPASE</sequence>
<dbReference type="CDD" id="cd03444">
    <property type="entry name" value="Thioesterase_II_repeat1"/>
    <property type="match status" value="1"/>
</dbReference>
<dbReference type="AlphaFoldDB" id="A0A2N3X1T5"/>
<evidence type="ECO:0000256" key="3">
    <source>
        <dbReference type="SAM" id="MobiDB-lite"/>
    </source>
</evidence>
<evidence type="ECO:0000313" key="6">
    <source>
        <dbReference type="EMBL" id="PKW00087.1"/>
    </source>
</evidence>
<comment type="caution">
    <text evidence="6">The sequence shown here is derived from an EMBL/GenBank/DDBJ whole genome shotgun (WGS) entry which is preliminary data.</text>
</comment>
<dbReference type="Pfam" id="PF02551">
    <property type="entry name" value="Acyl_CoA_thio"/>
    <property type="match status" value="1"/>
</dbReference>
<dbReference type="InterPro" id="IPR042171">
    <property type="entry name" value="Acyl-CoA_hotdog"/>
</dbReference>
<dbReference type="InterPro" id="IPR029069">
    <property type="entry name" value="HotDog_dom_sf"/>
</dbReference>
<dbReference type="Proteomes" id="UP000233750">
    <property type="component" value="Unassembled WGS sequence"/>
</dbReference>
<dbReference type="Pfam" id="PF13622">
    <property type="entry name" value="4HBT_3"/>
    <property type="match status" value="1"/>
</dbReference>
<accession>A0A2N3X1T5</accession>
<feature type="domain" description="Acyl-CoA thioesterase-like N-terminal HotDog" evidence="5">
    <location>
        <begin position="38"/>
        <end position="111"/>
    </location>
</feature>
<evidence type="ECO:0000313" key="7">
    <source>
        <dbReference type="Proteomes" id="UP000233750"/>
    </source>
</evidence>
<dbReference type="GO" id="GO:0009062">
    <property type="term" value="P:fatty acid catabolic process"/>
    <property type="evidence" value="ECO:0007669"/>
    <property type="project" value="TreeGrafter"/>
</dbReference>
<keyword evidence="7" id="KW-1185">Reference proteome</keyword>
<proteinExistence type="inferred from homology"/>
<dbReference type="PANTHER" id="PTHR11066">
    <property type="entry name" value="ACYL-COA THIOESTERASE"/>
    <property type="match status" value="1"/>
</dbReference>
<reference evidence="6 7" key="1">
    <citation type="submission" date="2017-12" db="EMBL/GenBank/DDBJ databases">
        <title>Sequencing the genomes of 1000 Actinobacteria strains.</title>
        <authorList>
            <person name="Klenk H.-P."/>
        </authorList>
    </citation>
    <scope>NUCLEOTIDE SEQUENCE [LARGE SCALE GENOMIC DNA]</scope>
    <source>
        <strain evidence="6 7">DSM 45165</strain>
    </source>
</reference>
<evidence type="ECO:0000259" key="4">
    <source>
        <dbReference type="Pfam" id="PF02551"/>
    </source>
</evidence>
<dbReference type="InterPro" id="IPR049449">
    <property type="entry name" value="TesB_ACOT8-like_N"/>
</dbReference>
<evidence type="ECO:0000256" key="1">
    <source>
        <dbReference type="ARBA" id="ARBA00006538"/>
    </source>
</evidence>
<comment type="similarity">
    <text evidence="1">Belongs to the C/M/P thioester hydrolase family.</text>
</comment>
<dbReference type="RefSeq" id="WP_101433801.1">
    <property type="nucleotide sequence ID" value="NZ_PJMY01000001.1"/>
</dbReference>
<protein>
    <submittedName>
        <fullName evidence="6">Acyl-CoA thioesterase-2</fullName>
    </submittedName>
</protein>
<name>A0A2N3X1T5_9PSEU</name>
<evidence type="ECO:0000259" key="5">
    <source>
        <dbReference type="Pfam" id="PF13622"/>
    </source>
</evidence>
<dbReference type="PANTHER" id="PTHR11066:SF34">
    <property type="entry name" value="ACYL-COENZYME A THIOESTERASE 8"/>
    <property type="match status" value="1"/>
</dbReference>
<dbReference type="Gene3D" id="2.40.160.210">
    <property type="entry name" value="Acyl-CoA thioesterase, double hotdog domain"/>
    <property type="match status" value="1"/>
</dbReference>
<feature type="region of interest" description="Disordered" evidence="3">
    <location>
        <begin position="253"/>
        <end position="289"/>
    </location>
</feature>
<feature type="domain" description="Acyl-CoA thioesterase 2 C-terminal" evidence="4">
    <location>
        <begin position="162"/>
        <end position="259"/>
    </location>
</feature>
<dbReference type="EMBL" id="PJMY01000001">
    <property type="protein sequence ID" value="PKW00087.1"/>
    <property type="molecule type" value="Genomic_DNA"/>
</dbReference>
<dbReference type="InterPro" id="IPR003703">
    <property type="entry name" value="Acyl_CoA_thio"/>
</dbReference>
<evidence type="ECO:0000256" key="2">
    <source>
        <dbReference type="ARBA" id="ARBA00022801"/>
    </source>
</evidence>
<dbReference type="InterPro" id="IPR025652">
    <property type="entry name" value="TesB_C"/>
</dbReference>
<keyword evidence="2" id="KW-0378">Hydrolase</keyword>
<dbReference type="OrthoDB" id="9781019at2"/>
<dbReference type="GO" id="GO:0006637">
    <property type="term" value="P:acyl-CoA metabolic process"/>
    <property type="evidence" value="ECO:0007669"/>
    <property type="project" value="InterPro"/>
</dbReference>